<evidence type="ECO:0000313" key="4">
    <source>
        <dbReference type="EMBL" id="GAX25602.1"/>
    </source>
</evidence>
<keyword evidence="5" id="KW-1185">Reference proteome</keyword>
<dbReference type="SMART" id="SM00554">
    <property type="entry name" value="FAS1"/>
    <property type="match status" value="2"/>
</dbReference>
<dbReference type="Gene3D" id="2.30.180.10">
    <property type="entry name" value="FAS1 domain"/>
    <property type="match status" value="2"/>
</dbReference>
<dbReference type="SUPFAM" id="SSF82153">
    <property type="entry name" value="FAS1 domain"/>
    <property type="match status" value="2"/>
</dbReference>
<dbReference type="PANTHER" id="PTHR10900:SF77">
    <property type="entry name" value="FI19380P1"/>
    <property type="match status" value="1"/>
</dbReference>
<keyword evidence="2" id="KW-0732">Signal</keyword>
<feature type="region of interest" description="Disordered" evidence="1">
    <location>
        <begin position="296"/>
        <end position="337"/>
    </location>
</feature>
<gene>
    <name evidence="4" type="ORF">FisN_28Hh074</name>
</gene>
<dbReference type="AlphaFoldDB" id="A0A1Z5KHP3"/>
<comment type="caution">
    <text evidence="4">The sequence shown here is derived from an EMBL/GenBank/DDBJ whole genome shotgun (WGS) entry which is preliminary data.</text>
</comment>
<dbReference type="Pfam" id="PF02469">
    <property type="entry name" value="Fasciclin"/>
    <property type="match status" value="2"/>
</dbReference>
<organism evidence="4 5">
    <name type="scientific">Fistulifera solaris</name>
    <name type="common">Oleaginous diatom</name>
    <dbReference type="NCBI Taxonomy" id="1519565"/>
    <lineage>
        <taxon>Eukaryota</taxon>
        <taxon>Sar</taxon>
        <taxon>Stramenopiles</taxon>
        <taxon>Ochrophyta</taxon>
        <taxon>Bacillariophyta</taxon>
        <taxon>Bacillariophyceae</taxon>
        <taxon>Bacillariophycidae</taxon>
        <taxon>Naviculales</taxon>
        <taxon>Naviculaceae</taxon>
        <taxon>Fistulifera</taxon>
    </lineage>
</organism>
<accession>A0A1Z5KHP3</accession>
<feature type="domain" description="FAS1" evidence="3">
    <location>
        <begin position="160"/>
        <end position="289"/>
    </location>
</feature>
<dbReference type="InterPro" id="IPR036378">
    <property type="entry name" value="FAS1_dom_sf"/>
</dbReference>
<dbReference type="OrthoDB" id="286301at2759"/>
<dbReference type="FunFam" id="2.30.180.10:FF:000032">
    <property type="entry name" value="Fasciclin domain-containing protein, putative"/>
    <property type="match status" value="2"/>
</dbReference>
<dbReference type="InterPro" id="IPR050904">
    <property type="entry name" value="Adhesion/Biosynth-related"/>
</dbReference>
<dbReference type="Proteomes" id="UP000198406">
    <property type="component" value="Unassembled WGS sequence"/>
</dbReference>
<dbReference type="EMBL" id="BDSP01000228">
    <property type="protein sequence ID" value="GAX25602.1"/>
    <property type="molecule type" value="Genomic_DNA"/>
</dbReference>
<evidence type="ECO:0000256" key="2">
    <source>
        <dbReference type="SAM" id="SignalP"/>
    </source>
</evidence>
<feature type="signal peptide" evidence="2">
    <location>
        <begin position="1"/>
        <end position="19"/>
    </location>
</feature>
<name>A0A1Z5KHP3_FISSO</name>
<feature type="compositionally biased region" description="Low complexity" evidence="1">
    <location>
        <begin position="325"/>
        <end position="337"/>
    </location>
</feature>
<dbReference type="InParanoid" id="A0A1Z5KHP3"/>
<reference evidence="4 5" key="1">
    <citation type="journal article" date="2015" name="Plant Cell">
        <title>Oil accumulation by the oleaginous diatom Fistulifera solaris as revealed by the genome and transcriptome.</title>
        <authorList>
            <person name="Tanaka T."/>
            <person name="Maeda Y."/>
            <person name="Veluchamy A."/>
            <person name="Tanaka M."/>
            <person name="Abida H."/>
            <person name="Marechal E."/>
            <person name="Bowler C."/>
            <person name="Muto M."/>
            <person name="Sunaga Y."/>
            <person name="Tanaka M."/>
            <person name="Yoshino T."/>
            <person name="Taniguchi T."/>
            <person name="Fukuda Y."/>
            <person name="Nemoto M."/>
            <person name="Matsumoto M."/>
            <person name="Wong P.S."/>
            <person name="Aburatani S."/>
            <person name="Fujibuchi W."/>
        </authorList>
    </citation>
    <scope>NUCLEOTIDE SEQUENCE [LARGE SCALE GENOMIC DNA]</scope>
    <source>
        <strain evidence="4 5">JPCC DA0580</strain>
    </source>
</reference>
<evidence type="ECO:0000313" key="5">
    <source>
        <dbReference type="Proteomes" id="UP000198406"/>
    </source>
</evidence>
<dbReference type="InterPro" id="IPR000782">
    <property type="entry name" value="FAS1_domain"/>
</dbReference>
<proteinExistence type="predicted"/>
<feature type="chain" id="PRO_5013369156" description="FAS1 domain-containing protein" evidence="2">
    <location>
        <begin position="20"/>
        <end position="363"/>
    </location>
</feature>
<evidence type="ECO:0000259" key="3">
    <source>
        <dbReference type="PROSITE" id="PS50213"/>
    </source>
</evidence>
<feature type="domain" description="FAS1" evidence="3">
    <location>
        <begin position="21"/>
        <end position="154"/>
    </location>
</feature>
<feature type="compositionally biased region" description="Polar residues" evidence="1">
    <location>
        <begin position="296"/>
        <end position="305"/>
    </location>
</feature>
<dbReference type="PROSITE" id="PS50213">
    <property type="entry name" value="FAS1"/>
    <property type="match status" value="2"/>
</dbReference>
<sequence length="363" mass="37207">MKLNLASLFLATSAISVVAQDQTIVDLAVATEDLSTLVSAVQAADLAETLSDPAGTFTVFAPVNSAFEGVDPKYLTEPWKAHLTDILLFHVLGSEVFSADVTDGLLITPLNGDNFTATVNDTGVFLGSDLFSSQVTTADVDASNGVVHLISALLVPSWMATTLADIAANVEGFGSVATFITQAGLESEIAAENRTIFAPNAEAFAAISPDLTAQIVNDESLIGVVLKHHIVEGVWSKAALTDGLELTTLDGNPLIVSVSGDSIMVDESAVVEYDFLATNGVSHIISTILLPPSLASGNETETTTAPGAMPVETPVAEPTTDEEGSAAPGATPVTAPVAEPTSSSGVLALGSAFSVISAAFALY</sequence>
<evidence type="ECO:0000256" key="1">
    <source>
        <dbReference type="SAM" id="MobiDB-lite"/>
    </source>
</evidence>
<dbReference type="PANTHER" id="PTHR10900">
    <property type="entry name" value="PERIOSTIN-RELATED"/>
    <property type="match status" value="1"/>
</dbReference>
<protein>
    <recommendedName>
        <fullName evidence="3">FAS1 domain-containing protein</fullName>
    </recommendedName>
</protein>
<dbReference type="GO" id="GO:0005615">
    <property type="term" value="C:extracellular space"/>
    <property type="evidence" value="ECO:0007669"/>
    <property type="project" value="TreeGrafter"/>
</dbReference>